<comment type="caution">
    <text evidence="1">The sequence shown here is derived from an EMBL/GenBank/DDBJ whole genome shotgun (WGS) entry which is preliminary data.</text>
</comment>
<reference evidence="2" key="1">
    <citation type="journal article" date="2022" name="Microb. Genom.">
        <title>A global pangenome for the wheat fungal pathogen Pyrenophora tritici-repentis and prediction of effector protein structural homology.</title>
        <authorList>
            <person name="Moolhuijzen P.M."/>
            <person name="See P.T."/>
            <person name="Shi G."/>
            <person name="Powell H.R."/>
            <person name="Cockram J."/>
            <person name="Jorgensen L.N."/>
            <person name="Benslimane H."/>
            <person name="Strelkov S.E."/>
            <person name="Turner J."/>
            <person name="Liu Z."/>
            <person name="Moffat C.S."/>
        </authorList>
    </citation>
    <scope>NUCLEOTIDE SEQUENCE [LARGE SCALE GENOMIC DNA]</scope>
</reference>
<protein>
    <submittedName>
        <fullName evidence="1">Uncharacterized protein</fullName>
    </submittedName>
</protein>
<sequence length="176" mass="19819">MKVSLPIIVVASIFARSTAAQIDDPSRAGPIYWGTVIIQDEVNFKNVPYCEVPGQNRFRCPCFEPAVGKEYDCKMPVPYSLAPADRDVVIINVNSFISVDLSGFEPMCVTQDKRRNAPDGRVMEAGQVVVNKDVPNGPMVFEDWKLLHPCHCLCDTHVDSHRFNNIQEDKDQEHKK</sequence>
<dbReference type="EMBL" id="NRDI02000022">
    <property type="protein sequence ID" value="KAI1509133.1"/>
    <property type="molecule type" value="Genomic_DNA"/>
</dbReference>
<proteinExistence type="predicted"/>
<keyword evidence="2" id="KW-1185">Reference proteome</keyword>
<evidence type="ECO:0000313" key="1">
    <source>
        <dbReference type="EMBL" id="KAI1509133.1"/>
    </source>
</evidence>
<evidence type="ECO:0000313" key="2">
    <source>
        <dbReference type="Proteomes" id="UP000249757"/>
    </source>
</evidence>
<name>A0A2W1DIV5_9PLEO</name>
<organism evidence="1 2">
    <name type="scientific">Pyrenophora tritici-repentis</name>
    <dbReference type="NCBI Taxonomy" id="45151"/>
    <lineage>
        <taxon>Eukaryota</taxon>
        <taxon>Fungi</taxon>
        <taxon>Dikarya</taxon>
        <taxon>Ascomycota</taxon>
        <taxon>Pezizomycotina</taxon>
        <taxon>Dothideomycetes</taxon>
        <taxon>Pleosporomycetidae</taxon>
        <taxon>Pleosporales</taxon>
        <taxon>Pleosporineae</taxon>
        <taxon>Pleosporaceae</taxon>
        <taxon>Pyrenophora</taxon>
    </lineage>
</organism>
<accession>A0A2W1DIV5</accession>
<dbReference type="AlphaFoldDB" id="A0A2W1DIV5"/>
<gene>
    <name evidence="1" type="ORF">Ptr86124_012089</name>
</gene>
<dbReference type="Proteomes" id="UP000249757">
    <property type="component" value="Unassembled WGS sequence"/>
</dbReference>